<dbReference type="InterPro" id="IPR011042">
    <property type="entry name" value="6-blade_b-propeller_TolB-like"/>
</dbReference>
<dbReference type="Gene3D" id="2.120.10.30">
    <property type="entry name" value="TolB, C-terminal domain"/>
    <property type="match status" value="1"/>
</dbReference>
<keyword evidence="9" id="KW-0472">Membrane</keyword>
<sequence>MLSSSPSTAAAVTTDNGILFFDSNWRKISSAAHQYSRISAFAYDEVLGKLYFTDIDHPEFRLFALDYDDTDELHKVTKLLPKSSQTAYISGMTFDHLERRLYWTEKGTRSIYFVEIDTLLNAARARGNVKNDSGTNMTANTTETSGSSPVQLVATVEPDHELAGLAIDECRRHLYWTNSYPKTSNIVRASLNGTILNVHEDQVYVPKGITVDHYRNRLYWVEKKYGRGYTIESADLEVNDQRTLQSG</sequence>
<keyword evidence="7" id="KW-0221">Differentiation</keyword>
<reference evidence="12" key="2">
    <citation type="submission" date="2020-05" db="UniProtKB">
        <authorList>
            <consortium name="EnsemblMetazoa"/>
        </authorList>
    </citation>
    <scope>IDENTIFICATION</scope>
    <source>
        <strain evidence="12">maculatus3</strain>
    </source>
</reference>
<protein>
    <recommendedName>
        <fullName evidence="14">Bee-milk protein</fullName>
    </recommendedName>
</protein>
<keyword evidence="4" id="KW-0812">Transmembrane</keyword>
<dbReference type="EnsemblMetazoa" id="AMAM003033-RA">
    <property type="protein sequence ID" value="AMAM003033-PA"/>
    <property type="gene ID" value="AMAM003033"/>
</dbReference>
<evidence type="ECO:0000256" key="4">
    <source>
        <dbReference type="ARBA" id="ARBA00022692"/>
    </source>
</evidence>
<comment type="subcellular location">
    <subcellularLocation>
        <location evidence="1">Cell membrane</location>
        <topology evidence="1">Single-pass type I membrane protein</topology>
    </subcellularLocation>
</comment>
<evidence type="ECO:0000256" key="6">
    <source>
        <dbReference type="ARBA" id="ARBA00022737"/>
    </source>
</evidence>
<dbReference type="GO" id="GO:0042813">
    <property type="term" value="F:Wnt receptor activity"/>
    <property type="evidence" value="ECO:0007669"/>
    <property type="project" value="TreeGrafter"/>
</dbReference>
<evidence type="ECO:0000256" key="11">
    <source>
        <dbReference type="ARBA" id="ARBA00023180"/>
    </source>
</evidence>
<accession>A0A182SAQ8</accession>
<dbReference type="PANTHER" id="PTHR46513:SF42">
    <property type="entry name" value="PROTEIN CUEBALL"/>
    <property type="match status" value="1"/>
</dbReference>
<evidence type="ECO:0000313" key="13">
    <source>
        <dbReference type="Proteomes" id="UP000075901"/>
    </source>
</evidence>
<evidence type="ECO:0000256" key="9">
    <source>
        <dbReference type="ARBA" id="ARBA00023136"/>
    </source>
</evidence>
<dbReference type="VEuPathDB" id="VectorBase:AMAM003033"/>
<dbReference type="Proteomes" id="UP000075901">
    <property type="component" value="Unassembled WGS sequence"/>
</dbReference>
<evidence type="ECO:0000256" key="1">
    <source>
        <dbReference type="ARBA" id="ARBA00004251"/>
    </source>
</evidence>
<keyword evidence="10" id="KW-1015">Disulfide bond</keyword>
<name>A0A182SAQ8_9DIPT</name>
<evidence type="ECO:0000256" key="5">
    <source>
        <dbReference type="ARBA" id="ARBA00022729"/>
    </source>
</evidence>
<reference evidence="13" key="1">
    <citation type="submission" date="2013-09" db="EMBL/GenBank/DDBJ databases">
        <title>The Genome Sequence of Anopheles maculatus species B.</title>
        <authorList>
            <consortium name="The Broad Institute Genomics Platform"/>
            <person name="Neafsey D.E."/>
            <person name="Besansky N."/>
            <person name="Howell P."/>
            <person name="Walton C."/>
            <person name="Young S.K."/>
            <person name="Zeng Q."/>
            <person name="Gargeya S."/>
            <person name="Fitzgerald M."/>
            <person name="Haas B."/>
            <person name="Abouelleil A."/>
            <person name="Allen A.W."/>
            <person name="Alvarado L."/>
            <person name="Arachchi H.M."/>
            <person name="Berlin A.M."/>
            <person name="Chapman S.B."/>
            <person name="Gainer-Dewar J."/>
            <person name="Goldberg J."/>
            <person name="Griggs A."/>
            <person name="Gujja S."/>
            <person name="Hansen M."/>
            <person name="Howarth C."/>
            <person name="Imamovic A."/>
            <person name="Ireland A."/>
            <person name="Larimer J."/>
            <person name="McCowan C."/>
            <person name="Murphy C."/>
            <person name="Pearson M."/>
            <person name="Poon T.W."/>
            <person name="Priest M."/>
            <person name="Roberts A."/>
            <person name="Saif S."/>
            <person name="Shea T."/>
            <person name="Sisk P."/>
            <person name="Sykes S."/>
            <person name="Wortman J."/>
            <person name="Nusbaum C."/>
            <person name="Birren B."/>
        </authorList>
    </citation>
    <scope>NUCLEOTIDE SEQUENCE [LARGE SCALE GENOMIC DNA]</scope>
    <source>
        <strain evidence="13">maculatus3</strain>
    </source>
</reference>
<keyword evidence="13" id="KW-1185">Reference proteome</keyword>
<evidence type="ECO:0000256" key="8">
    <source>
        <dbReference type="ARBA" id="ARBA00022989"/>
    </source>
</evidence>
<evidence type="ECO:0000256" key="7">
    <source>
        <dbReference type="ARBA" id="ARBA00022782"/>
    </source>
</evidence>
<proteinExistence type="predicted"/>
<dbReference type="PANTHER" id="PTHR46513">
    <property type="entry name" value="VITELLOGENIN RECEPTOR-LIKE PROTEIN-RELATED-RELATED"/>
    <property type="match status" value="1"/>
</dbReference>
<dbReference type="GO" id="GO:0017147">
    <property type="term" value="F:Wnt-protein binding"/>
    <property type="evidence" value="ECO:0007669"/>
    <property type="project" value="TreeGrafter"/>
</dbReference>
<evidence type="ECO:0000256" key="10">
    <source>
        <dbReference type="ARBA" id="ARBA00023157"/>
    </source>
</evidence>
<keyword evidence="3" id="KW-0245">EGF-like domain</keyword>
<dbReference type="InterPro" id="IPR050778">
    <property type="entry name" value="Cueball_EGF_LRP_Nidogen"/>
</dbReference>
<dbReference type="AlphaFoldDB" id="A0A182SAQ8"/>
<evidence type="ECO:0000256" key="3">
    <source>
        <dbReference type="ARBA" id="ARBA00022536"/>
    </source>
</evidence>
<keyword evidence="6" id="KW-0677">Repeat</keyword>
<keyword evidence="5" id="KW-0732">Signal</keyword>
<keyword evidence="8" id="KW-1133">Transmembrane helix</keyword>
<organism evidence="12 13">
    <name type="scientific">Anopheles maculatus</name>
    <dbReference type="NCBI Taxonomy" id="74869"/>
    <lineage>
        <taxon>Eukaryota</taxon>
        <taxon>Metazoa</taxon>
        <taxon>Ecdysozoa</taxon>
        <taxon>Arthropoda</taxon>
        <taxon>Hexapoda</taxon>
        <taxon>Insecta</taxon>
        <taxon>Pterygota</taxon>
        <taxon>Neoptera</taxon>
        <taxon>Endopterygota</taxon>
        <taxon>Diptera</taxon>
        <taxon>Nematocera</taxon>
        <taxon>Culicoidea</taxon>
        <taxon>Culicidae</taxon>
        <taxon>Anophelinae</taxon>
        <taxon>Anopheles</taxon>
        <taxon>Anopheles maculatus group</taxon>
    </lineage>
</organism>
<dbReference type="InterPro" id="IPR000033">
    <property type="entry name" value="LDLR_classB_rpt"/>
</dbReference>
<evidence type="ECO:0000256" key="2">
    <source>
        <dbReference type="ARBA" id="ARBA00022475"/>
    </source>
</evidence>
<dbReference type="GO" id="GO:0060070">
    <property type="term" value="P:canonical Wnt signaling pathway"/>
    <property type="evidence" value="ECO:0007669"/>
    <property type="project" value="TreeGrafter"/>
</dbReference>
<dbReference type="SMART" id="SM00135">
    <property type="entry name" value="LY"/>
    <property type="match status" value="4"/>
</dbReference>
<dbReference type="SUPFAM" id="SSF63825">
    <property type="entry name" value="YWTD domain"/>
    <property type="match status" value="1"/>
</dbReference>
<evidence type="ECO:0008006" key="14">
    <source>
        <dbReference type="Google" id="ProtNLM"/>
    </source>
</evidence>
<evidence type="ECO:0000313" key="12">
    <source>
        <dbReference type="EnsemblMetazoa" id="AMAM003033-PA"/>
    </source>
</evidence>
<dbReference type="GO" id="GO:0030154">
    <property type="term" value="P:cell differentiation"/>
    <property type="evidence" value="ECO:0007669"/>
    <property type="project" value="UniProtKB-KW"/>
</dbReference>
<dbReference type="GO" id="GO:0005886">
    <property type="term" value="C:plasma membrane"/>
    <property type="evidence" value="ECO:0007669"/>
    <property type="project" value="UniProtKB-SubCell"/>
</dbReference>
<keyword evidence="2" id="KW-1003">Cell membrane</keyword>
<keyword evidence="11" id="KW-0325">Glycoprotein</keyword>